<gene>
    <name evidence="16" type="ORF">CONPUDRAFT_153053</name>
</gene>
<evidence type="ECO:0000256" key="5">
    <source>
        <dbReference type="ARBA" id="ARBA00022617"/>
    </source>
</evidence>
<comment type="caution">
    <text evidence="16">The sequence shown here is derived from an EMBL/GenBank/DDBJ whole genome shotgun (WGS) entry which is preliminary data.</text>
</comment>
<dbReference type="GO" id="GO:0016020">
    <property type="term" value="C:membrane"/>
    <property type="evidence" value="ECO:0007669"/>
    <property type="project" value="UniProtKB-SubCell"/>
</dbReference>
<comment type="subcellular location">
    <subcellularLocation>
        <location evidence="2">Membrane</location>
    </subcellularLocation>
</comment>
<keyword evidence="17" id="KW-1185">Reference proteome</keyword>
<feature type="signal peptide" evidence="15">
    <location>
        <begin position="1"/>
        <end position="21"/>
    </location>
</feature>
<dbReference type="InterPro" id="IPR050121">
    <property type="entry name" value="Cytochrome_P450_monoxygenase"/>
</dbReference>
<evidence type="ECO:0000256" key="6">
    <source>
        <dbReference type="ARBA" id="ARBA00022692"/>
    </source>
</evidence>
<organism evidence="16 17">
    <name type="scientific">Coniophora puteana (strain RWD-64-598)</name>
    <name type="common">Brown rot fungus</name>
    <dbReference type="NCBI Taxonomy" id="741705"/>
    <lineage>
        <taxon>Eukaryota</taxon>
        <taxon>Fungi</taxon>
        <taxon>Dikarya</taxon>
        <taxon>Basidiomycota</taxon>
        <taxon>Agaricomycotina</taxon>
        <taxon>Agaricomycetes</taxon>
        <taxon>Agaricomycetidae</taxon>
        <taxon>Boletales</taxon>
        <taxon>Coniophorineae</taxon>
        <taxon>Coniophoraceae</taxon>
        <taxon>Coniophora</taxon>
    </lineage>
</organism>
<dbReference type="GeneID" id="19203109"/>
<dbReference type="Gene3D" id="1.10.630.10">
    <property type="entry name" value="Cytochrome P450"/>
    <property type="match status" value="1"/>
</dbReference>
<evidence type="ECO:0000256" key="14">
    <source>
        <dbReference type="RuleBase" id="RU000461"/>
    </source>
</evidence>
<dbReference type="GO" id="GO:0016705">
    <property type="term" value="F:oxidoreductase activity, acting on paired donors, with incorporation or reduction of molecular oxygen"/>
    <property type="evidence" value="ECO:0007669"/>
    <property type="project" value="InterPro"/>
</dbReference>
<feature type="chain" id="PRO_5024313079" evidence="15">
    <location>
        <begin position="22"/>
        <end position="551"/>
    </location>
</feature>
<dbReference type="RefSeq" id="XP_007767931.1">
    <property type="nucleotide sequence ID" value="XM_007769741.1"/>
</dbReference>
<evidence type="ECO:0000256" key="8">
    <source>
        <dbReference type="ARBA" id="ARBA00022989"/>
    </source>
</evidence>
<evidence type="ECO:0000313" key="16">
    <source>
        <dbReference type="EMBL" id="EIW82167.1"/>
    </source>
</evidence>
<evidence type="ECO:0000256" key="15">
    <source>
        <dbReference type="SAM" id="SignalP"/>
    </source>
</evidence>
<comment type="cofactor">
    <cofactor evidence="1 13">
        <name>heme</name>
        <dbReference type="ChEBI" id="CHEBI:30413"/>
    </cofactor>
</comment>
<dbReference type="AlphaFoldDB" id="A0A5M3MSZ6"/>
<evidence type="ECO:0000313" key="17">
    <source>
        <dbReference type="Proteomes" id="UP000053558"/>
    </source>
</evidence>
<evidence type="ECO:0000256" key="4">
    <source>
        <dbReference type="ARBA" id="ARBA00010617"/>
    </source>
</evidence>
<dbReference type="OMA" id="IHFAHIM"/>
<evidence type="ECO:0000256" key="10">
    <source>
        <dbReference type="ARBA" id="ARBA00023004"/>
    </source>
</evidence>
<feature type="binding site" description="axial binding residue" evidence="13">
    <location>
        <position position="491"/>
    </location>
    <ligand>
        <name>heme</name>
        <dbReference type="ChEBI" id="CHEBI:30413"/>
    </ligand>
    <ligandPart>
        <name>Fe</name>
        <dbReference type="ChEBI" id="CHEBI:18248"/>
    </ligandPart>
</feature>
<comment type="pathway">
    <text evidence="3">Secondary metabolite biosynthesis; terpenoid biosynthesis.</text>
</comment>
<evidence type="ECO:0000256" key="13">
    <source>
        <dbReference type="PIRSR" id="PIRSR602403-1"/>
    </source>
</evidence>
<keyword evidence="9 14" id="KW-0560">Oxidoreductase</keyword>
<proteinExistence type="inferred from homology"/>
<evidence type="ECO:0000256" key="2">
    <source>
        <dbReference type="ARBA" id="ARBA00004370"/>
    </source>
</evidence>
<evidence type="ECO:0000256" key="12">
    <source>
        <dbReference type="ARBA" id="ARBA00023136"/>
    </source>
</evidence>
<keyword evidence="15" id="KW-0732">Signal</keyword>
<keyword evidence="5 13" id="KW-0349">Heme</keyword>
<evidence type="ECO:0000256" key="1">
    <source>
        <dbReference type="ARBA" id="ARBA00001971"/>
    </source>
</evidence>
<dbReference type="GO" id="GO:0005506">
    <property type="term" value="F:iron ion binding"/>
    <property type="evidence" value="ECO:0007669"/>
    <property type="project" value="InterPro"/>
</dbReference>
<dbReference type="Pfam" id="PF00067">
    <property type="entry name" value="p450"/>
    <property type="match status" value="1"/>
</dbReference>
<dbReference type="PRINTS" id="PR00385">
    <property type="entry name" value="P450"/>
</dbReference>
<keyword evidence="8" id="KW-1133">Transmembrane helix</keyword>
<dbReference type="PANTHER" id="PTHR24305:SF166">
    <property type="entry name" value="CYTOCHROME P450 12A4, MITOCHONDRIAL-RELATED"/>
    <property type="match status" value="1"/>
</dbReference>
<dbReference type="Proteomes" id="UP000053558">
    <property type="component" value="Unassembled WGS sequence"/>
</dbReference>
<evidence type="ECO:0000256" key="9">
    <source>
        <dbReference type="ARBA" id="ARBA00023002"/>
    </source>
</evidence>
<protein>
    <submittedName>
        <fullName evidence="16">Cytochrome P450</fullName>
    </submittedName>
</protein>
<keyword evidence="7 13" id="KW-0479">Metal-binding</keyword>
<dbReference type="InterPro" id="IPR001128">
    <property type="entry name" value="Cyt_P450"/>
</dbReference>
<evidence type="ECO:0000256" key="3">
    <source>
        <dbReference type="ARBA" id="ARBA00004721"/>
    </source>
</evidence>
<dbReference type="InterPro" id="IPR002403">
    <property type="entry name" value="Cyt_P450_E_grp-IV"/>
</dbReference>
<dbReference type="GO" id="GO:0020037">
    <property type="term" value="F:heme binding"/>
    <property type="evidence" value="ECO:0007669"/>
    <property type="project" value="InterPro"/>
</dbReference>
<sequence length="551" mass="60841">MLSFAFPSAVVSVLPPAIASAKPVDVALATLTTWVLLKALKSMRKRVTTTKLKGPPSASWIWGVGRVTDEAEDSAVLYEKWEQEYGVAYQVPAALGINKVILCDPKALAHLWARDTVTYDHEAATKKMIDISIGKGVIWAHGDSHKRQRKALTPAFSHAALRRMTSVFLNSAYKVRDGWHAILDNAGDGSVIEVQKWMSGIALDSIGLAGFSHDFGATTNQDTDVVKLFHSVGGNPTQLARFFTLLGVAFPWLAEVPIPHNQRVKRLATFMEEISGGWFERSRQEKQELGAATVDEKSVLGLLLKAEVANSELRLSHEEIIDEMKVLLSAGFETSSTTLTWTLAELSKNPTAQEKLREELLGQFANTDPTYDDLNGGLPYLDAVVHEVLRLHPPVAELQREALEDDVIPLGAPIQDANGRVIDSITIAKGTLVFMSVEYLNRSEKFWGPDAKVFRPERWLEGGDLQAGNVKANELRGHKHLLTFNDGPRTCLGKNFALAELKASLSVLVRNFAFEPRDKKDRVERIVGNLVRPKVVGQPGIEVPLRVRRVD</sequence>
<dbReference type="InterPro" id="IPR036396">
    <property type="entry name" value="Cyt_P450_sf"/>
</dbReference>
<comment type="similarity">
    <text evidence="4 14">Belongs to the cytochrome P450 family.</text>
</comment>
<dbReference type="GO" id="GO:0004497">
    <property type="term" value="F:monooxygenase activity"/>
    <property type="evidence" value="ECO:0007669"/>
    <property type="project" value="UniProtKB-KW"/>
</dbReference>
<evidence type="ECO:0000256" key="11">
    <source>
        <dbReference type="ARBA" id="ARBA00023033"/>
    </source>
</evidence>
<keyword evidence="12" id="KW-0472">Membrane</keyword>
<dbReference type="PROSITE" id="PS00086">
    <property type="entry name" value="CYTOCHROME_P450"/>
    <property type="match status" value="1"/>
</dbReference>
<keyword evidence="11 14" id="KW-0503">Monooxygenase</keyword>
<dbReference type="KEGG" id="cput:CONPUDRAFT_153053"/>
<accession>A0A5M3MSZ6</accession>
<dbReference type="PRINTS" id="PR00465">
    <property type="entry name" value="EP450IV"/>
</dbReference>
<reference evidence="17" key="1">
    <citation type="journal article" date="2012" name="Science">
        <title>The Paleozoic origin of enzymatic lignin decomposition reconstructed from 31 fungal genomes.</title>
        <authorList>
            <person name="Floudas D."/>
            <person name="Binder M."/>
            <person name="Riley R."/>
            <person name="Barry K."/>
            <person name="Blanchette R.A."/>
            <person name="Henrissat B."/>
            <person name="Martinez A.T."/>
            <person name="Otillar R."/>
            <person name="Spatafora J.W."/>
            <person name="Yadav J.S."/>
            <person name="Aerts A."/>
            <person name="Benoit I."/>
            <person name="Boyd A."/>
            <person name="Carlson A."/>
            <person name="Copeland A."/>
            <person name="Coutinho P.M."/>
            <person name="de Vries R.P."/>
            <person name="Ferreira P."/>
            <person name="Findley K."/>
            <person name="Foster B."/>
            <person name="Gaskell J."/>
            <person name="Glotzer D."/>
            <person name="Gorecki P."/>
            <person name="Heitman J."/>
            <person name="Hesse C."/>
            <person name="Hori C."/>
            <person name="Igarashi K."/>
            <person name="Jurgens J.A."/>
            <person name="Kallen N."/>
            <person name="Kersten P."/>
            <person name="Kohler A."/>
            <person name="Kuees U."/>
            <person name="Kumar T.K.A."/>
            <person name="Kuo A."/>
            <person name="LaButti K."/>
            <person name="Larrondo L.F."/>
            <person name="Lindquist E."/>
            <person name="Ling A."/>
            <person name="Lombard V."/>
            <person name="Lucas S."/>
            <person name="Lundell T."/>
            <person name="Martin R."/>
            <person name="McLaughlin D.J."/>
            <person name="Morgenstern I."/>
            <person name="Morin E."/>
            <person name="Murat C."/>
            <person name="Nagy L.G."/>
            <person name="Nolan M."/>
            <person name="Ohm R.A."/>
            <person name="Patyshakuliyeva A."/>
            <person name="Rokas A."/>
            <person name="Ruiz-Duenas F.J."/>
            <person name="Sabat G."/>
            <person name="Salamov A."/>
            <person name="Samejima M."/>
            <person name="Schmutz J."/>
            <person name="Slot J.C."/>
            <person name="St John F."/>
            <person name="Stenlid J."/>
            <person name="Sun H."/>
            <person name="Sun S."/>
            <person name="Syed K."/>
            <person name="Tsang A."/>
            <person name="Wiebenga A."/>
            <person name="Young D."/>
            <person name="Pisabarro A."/>
            <person name="Eastwood D.C."/>
            <person name="Martin F."/>
            <person name="Cullen D."/>
            <person name="Grigoriev I.V."/>
            <person name="Hibbett D.S."/>
        </authorList>
    </citation>
    <scope>NUCLEOTIDE SEQUENCE [LARGE SCALE GENOMIC DNA]</scope>
    <source>
        <strain evidence="17">RWD-64-598 SS2</strain>
    </source>
</reference>
<keyword evidence="6" id="KW-0812">Transmembrane</keyword>
<evidence type="ECO:0000256" key="7">
    <source>
        <dbReference type="ARBA" id="ARBA00022723"/>
    </source>
</evidence>
<dbReference type="PANTHER" id="PTHR24305">
    <property type="entry name" value="CYTOCHROME P450"/>
    <property type="match status" value="1"/>
</dbReference>
<dbReference type="OrthoDB" id="1470350at2759"/>
<dbReference type="EMBL" id="JH711577">
    <property type="protein sequence ID" value="EIW82167.1"/>
    <property type="molecule type" value="Genomic_DNA"/>
</dbReference>
<name>A0A5M3MSZ6_CONPW</name>
<keyword evidence="10 13" id="KW-0408">Iron</keyword>
<dbReference type="SUPFAM" id="SSF48264">
    <property type="entry name" value="Cytochrome P450"/>
    <property type="match status" value="1"/>
</dbReference>
<dbReference type="InterPro" id="IPR017972">
    <property type="entry name" value="Cyt_P450_CS"/>
</dbReference>